<evidence type="ECO:0000313" key="4">
    <source>
        <dbReference type="Proteomes" id="UP000501802"/>
    </source>
</evidence>
<proteinExistence type="predicted"/>
<dbReference type="EMBL" id="CP050063">
    <property type="protein sequence ID" value="QIP15702.1"/>
    <property type="molecule type" value="Genomic_DNA"/>
</dbReference>
<organism evidence="3 4">
    <name type="scientific">Spirosoma aureum</name>
    <dbReference type="NCBI Taxonomy" id="2692134"/>
    <lineage>
        <taxon>Bacteria</taxon>
        <taxon>Pseudomonadati</taxon>
        <taxon>Bacteroidota</taxon>
        <taxon>Cytophagia</taxon>
        <taxon>Cytophagales</taxon>
        <taxon>Cytophagaceae</taxon>
        <taxon>Spirosoma</taxon>
    </lineage>
</organism>
<evidence type="ECO:0000256" key="1">
    <source>
        <dbReference type="SAM" id="MobiDB-lite"/>
    </source>
</evidence>
<gene>
    <name evidence="3" type="ORF">G8759_25240</name>
</gene>
<keyword evidence="2" id="KW-0732">Signal</keyword>
<evidence type="ECO:0008006" key="5">
    <source>
        <dbReference type="Google" id="ProtNLM"/>
    </source>
</evidence>
<feature type="compositionally biased region" description="Basic and acidic residues" evidence="1">
    <location>
        <begin position="563"/>
        <end position="574"/>
    </location>
</feature>
<keyword evidence="4" id="KW-1185">Reference proteome</keyword>
<feature type="signal peptide" evidence="2">
    <location>
        <begin position="1"/>
        <end position="19"/>
    </location>
</feature>
<dbReference type="RefSeq" id="WP_167214448.1">
    <property type="nucleotide sequence ID" value="NZ_CP050063.1"/>
</dbReference>
<reference evidence="3 4" key="1">
    <citation type="submission" date="2020-03" db="EMBL/GenBank/DDBJ databases">
        <authorList>
            <person name="Kim M.K."/>
        </authorList>
    </citation>
    <scope>NUCLEOTIDE SEQUENCE [LARGE SCALE GENOMIC DNA]</scope>
    <source>
        <strain evidence="3 4">BT328</strain>
    </source>
</reference>
<protein>
    <recommendedName>
        <fullName evidence="5">SGNH/GDSL hydrolase family protein</fullName>
    </recommendedName>
</protein>
<dbReference type="Proteomes" id="UP000501802">
    <property type="component" value="Chromosome"/>
</dbReference>
<evidence type="ECO:0000256" key="2">
    <source>
        <dbReference type="SAM" id="SignalP"/>
    </source>
</evidence>
<accession>A0A6G9AT85</accession>
<dbReference type="Gene3D" id="2.60.120.260">
    <property type="entry name" value="Galactose-binding domain-like"/>
    <property type="match status" value="1"/>
</dbReference>
<dbReference type="SUPFAM" id="SSF52266">
    <property type="entry name" value="SGNH hydrolase"/>
    <property type="match status" value="1"/>
</dbReference>
<dbReference type="KEGG" id="spib:G8759_25240"/>
<sequence>MKKLLSLLALLSLALAGFAQETEYFIIRKKNSTIDLYKVSATRDVSTYPSNDQGYESFRQAVSNGLVVRYTEDGCPIPIGVRAPLTKPTCATVISVAYNQTFQAEAAAGSGAVYDKPGAEGGQIKDGELTYSVSSIPAPGSYTITLTYQSNSSPPTAVVSVNNGSPTSIPLNATGGVLSTVSATVPGFTAGTNSVKITPNGYFASDKIVVSRAGSTTVTNPGSGTSTNPGSTTGLLAFQHGYFWGNSFNRVGVIPNSQWTAERGMAASDLAHDYCHVLETALKTANPNFSAYVTAGGSVFEGSYLGNQYPYSNYITGNLNYNFNNSPPQFDLLVLSIGENINEATFNKTEFFAGLDQVISTVPKSTTYTVVLRSSFWGGHTTSSAALQEYASLHNYKFVNFSDRIDYPAYQATTDPLGVPYSDAGIRSHWNDAGHAEIAARIAAQLTGTTSTTQPGGGTGGQIATNGGYGNIWGANTNYVELSETTRPNPADQFPRSFLTNSIGAQIAVNTQVGSVVDLLSFPDASSGKNLVNSPVWGNGKTDAGRQLMWSWYANPSGAYDPAHPDQTEGHYEENGQSTAQMHPPGSGSIGYNPVMGGDAGQNPTYGITHKHHNDGSTIYIKSQGLQWDMVGIFAKAYTENWISKDPTSNRAFRIHARLSLFRDDPWASKFPTPRQQEAPCLYQVVDYRDIYYCAGTPYTNAPLTNYPINSEGIQQPVLTSEPFLLAKNPMNGRCLVLMMYTSRWTAGKFNNEGFTTSTSVQFPSYYISATPQLSLDPNGVYDFDSAVGEFANESDARAWVNAQPHWDGHPQFVFNTPSRRGFLYHNCQDQRESNITNKLVITPMFNNENNGKDMNIGPPEVWVDATNNKHIYIKGAFTSTTNTMWLRYRKAGPGTGQEFYKEFTLPNITGQVGVVDIDMSGDPNWSGNVASVAISHRSPYPDVTNEKWEIYYWSFGTHLGN</sequence>
<evidence type="ECO:0000313" key="3">
    <source>
        <dbReference type="EMBL" id="QIP15702.1"/>
    </source>
</evidence>
<name>A0A6G9AT85_9BACT</name>
<feature type="chain" id="PRO_5026163789" description="SGNH/GDSL hydrolase family protein" evidence="2">
    <location>
        <begin position="20"/>
        <end position="962"/>
    </location>
</feature>
<feature type="region of interest" description="Disordered" evidence="1">
    <location>
        <begin position="560"/>
        <end position="596"/>
    </location>
</feature>
<dbReference type="AlphaFoldDB" id="A0A6G9AT85"/>